<dbReference type="InterPro" id="IPR036709">
    <property type="entry name" value="Autotransporte_beta_dom_sf"/>
</dbReference>
<feature type="signal peptide" evidence="1">
    <location>
        <begin position="1"/>
        <end position="26"/>
    </location>
</feature>
<accession>A0A3S4J840</accession>
<organism evidence="3 4">
    <name type="scientific">Avibacterium volantium</name>
    <name type="common">Pasteurella volantium</name>
    <dbReference type="NCBI Taxonomy" id="762"/>
    <lineage>
        <taxon>Bacteria</taxon>
        <taxon>Pseudomonadati</taxon>
        <taxon>Pseudomonadota</taxon>
        <taxon>Gammaproteobacteria</taxon>
        <taxon>Pasteurellales</taxon>
        <taxon>Pasteurellaceae</taxon>
        <taxon>Avibacterium</taxon>
    </lineage>
</organism>
<dbReference type="Proteomes" id="UP000268198">
    <property type="component" value="Chromosome"/>
</dbReference>
<protein>
    <submittedName>
        <fullName evidence="3">Uncharacterized protein with a C-terminal OMP (Outer membrane protein) domain</fullName>
    </submittedName>
</protein>
<evidence type="ECO:0000259" key="2">
    <source>
        <dbReference type="PROSITE" id="PS51208"/>
    </source>
</evidence>
<keyword evidence="1" id="KW-0732">Signal</keyword>
<sequence>MKNLKLLPLSVFVGMALYSASFAAQAACLDTTKSYENKLFDQGKKANIVILSQGDCINVSSGNAVEITKNNSKQNQGSIFVKNDLTASSGVALLLDDTTNLSSALFIGAKDGGLKPASLTPVTISGKIGLEFDGEFNGYAGYDIKNNHGIYLLEGSKIVGSENAIKIKKEQKTLGRNRPLFIKVSGGSIDGNIEVNPYKSVTGAQPITSPIENRSQNSEKLGVRLYVYKGIKDANAESRLRSHSITGINEIGNLDGNLVIVSDQKGDNWNTAEFLSLADSKLSFETNLETANVAPLVTVAKADVRNKEVKVKFTDLADADVHNNAVALSGRDKLTFTLFAGEIVSLAENAVKLFDKNGNSLEIDEISTAFNNHQYMTLVKNGSTITSKVEGNAYKVTYTYDGASRLDIVADVGNTAKIDSTVLSEINAVNGLKSINNTGDLEISLANSGKIDWGNLTFNSGGADNTLVLNVAGVDQNTSASFSESLLSVAKANIENTALTLKLGNYTYDENTSGSVLQGFDKVKLLDLADAENSTVGLATIKVLDKDGQSLSDLKETTLAENIVSTHKNGALTLSAQDYSLNYEAEIYELTLDNTASGGVPRLTKDIQAQIEGKNYIAVTNKGDAVIDVANSGVDLGNATFSSANPDSTLTLAVEDQATSNPLLKAGSVNVANQKLLVQFAEGVTTQDITDKDYTLFSTGNGVTVGDKTEIDLVDNQGNSLLQKEDKVYTEPDSWQVYNQKAGELQKESQANQYVVRYKAGAVEFLRDPSRNAFVSLLPEDQQPFVSYILDEKFNGSDNEAEQIIRSARTNEQARRLANQMMPDLSASDITAAWVWGEQMRSHIEQRTLAYRHQLPSYEREDGWNLWATTSLGRGKDSGEYKLNRYGVHFGMDRQINDEALIGFSAGVNRSSLASERSDIDKKVTQFIFMPYVEWKGDLYFAEANLLGGTYSVDSTRQIGNTTATGDYSGFQFGYQLTGGIDTEVKGVGLRPFLSLKQQWFNNEGWEETGSPFALSADTQKYSAQHIGGGISLWKRFDLAIGKFVPSLDLQYYKQMGGSDATMSYRLASDSATTGYDFNVNNITGNQFSTKLNARLDITENLNISGSLSYNKFGNYKETVVGFGLSNTF</sequence>
<name>A0A3S4J840_AVIVO</name>
<dbReference type="KEGG" id="avt:NCTC3438_00391"/>
<dbReference type="SUPFAM" id="SSF103515">
    <property type="entry name" value="Autotransporter"/>
    <property type="match status" value="1"/>
</dbReference>
<keyword evidence="4" id="KW-1185">Reference proteome</keyword>
<feature type="chain" id="PRO_5018643685" evidence="1">
    <location>
        <begin position="27"/>
        <end position="1129"/>
    </location>
</feature>
<proteinExistence type="predicted"/>
<evidence type="ECO:0000313" key="4">
    <source>
        <dbReference type="Proteomes" id="UP000268198"/>
    </source>
</evidence>
<dbReference type="Gene3D" id="2.40.128.130">
    <property type="entry name" value="Autotransporter beta-domain"/>
    <property type="match status" value="1"/>
</dbReference>
<evidence type="ECO:0000313" key="3">
    <source>
        <dbReference type="EMBL" id="VEB22331.1"/>
    </source>
</evidence>
<dbReference type="PROSITE" id="PS51208">
    <property type="entry name" value="AUTOTRANSPORTER"/>
    <property type="match status" value="1"/>
</dbReference>
<dbReference type="InterPro" id="IPR005546">
    <property type="entry name" value="Autotransporte_beta"/>
</dbReference>
<dbReference type="AlphaFoldDB" id="A0A3S4J840"/>
<evidence type="ECO:0000256" key="1">
    <source>
        <dbReference type="SAM" id="SignalP"/>
    </source>
</evidence>
<reference evidence="3 4" key="1">
    <citation type="submission" date="2018-12" db="EMBL/GenBank/DDBJ databases">
        <authorList>
            <consortium name="Pathogen Informatics"/>
        </authorList>
    </citation>
    <scope>NUCLEOTIDE SEQUENCE [LARGE SCALE GENOMIC DNA]</scope>
    <source>
        <strain evidence="3 4">NCTC3438</strain>
    </source>
</reference>
<gene>
    <name evidence="3" type="ORF">NCTC3438_00391</name>
</gene>
<feature type="domain" description="Autotransporter" evidence="2">
    <location>
        <begin position="859"/>
        <end position="1129"/>
    </location>
</feature>
<dbReference type="SMART" id="SM00869">
    <property type="entry name" value="Autotransporter"/>
    <property type="match status" value="1"/>
</dbReference>
<dbReference type="Pfam" id="PF03797">
    <property type="entry name" value="Autotransporter"/>
    <property type="match status" value="1"/>
</dbReference>
<dbReference type="EMBL" id="LR134167">
    <property type="protein sequence ID" value="VEB22331.1"/>
    <property type="molecule type" value="Genomic_DNA"/>
</dbReference>